<protein>
    <submittedName>
        <fullName evidence="1">Uncharacterized protein</fullName>
    </submittedName>
</protein>
<evidence type="ECO:0000313" key="1">
    <source>
        <dbReference type="EMBL" id="AJA90740.1"/>
    </source>
</evidence>
<sequence>MRNNDFCVGLERLKVSSPVGVFKQYLFENVFICRIGIIKSFDFETQTGVVLIKEYEGLEINTRNISNFNLNLEEDDEVVLIQSNFNIFQESDNNHFDKNYFYILSVLNPKKIGIKLNQLEVSLQEFDAQSENIRFKAKKLIIDVDNIEIKGNLKINGTKFENHIHSSGTLTYINSSGSPTTTTGKTGPLV</sequence>
<organism evidence="1 2">
    <name type="scientific">Borreliella chilensis</name>
    <dbReference type="NCBI Taxonomy" id="1245910"/>
    <lineage>
        <taxon>Bacteria</taxon>
        <taxon>Pseudomonadati</taxon>
        <taxon>Spirochaetota</taxon>
        <taxon>Spirochaetia</taxon>
        <taxon>Spirochaetales</taxon>
        <taxon>Borreliaceae</taxon>
        <taxon>Borreliella</taxon>
    </lineage>
</organism>
<geneLocation type="plasmid" evidence="1 2">
    <name>lp54</name>
</geneLocation>
<keyword evidence="1" id="KW-0614">Plasmid</keyword>
<dbReference type="Pfam" id="PF05606">
    <property type="entry name" value="DUF777"/>
    <property type="match status" value="1"/>
</dbReference>
<reference evidence="1 2" key="1">
    <citation type="journal article" date="2015" name="Genome Announc.">
        <title>Genome Sequence of Borrelia chilensis VA1, a South American Member of the Lyme Borreliosis Group.</title>
        <authorList>
            <person name="Huang W."/>
            <person name="Ojaimi C."/>
            <person name="Fallon J.T."/>
            <person name="Travisany D."/>
            <person name="Maass A."/>
            <person name="Ivanova L."/>
            <person name="Tomova A."/>
            <person name="Gonzalez-Acuna D."/>
            <person name="Godfrey H.P."/>
            <person name="Cabello F.C."/>
        </authorList>
    </citation>
    <scope>NUCLEOTIDE SEQUENCE [LARGE SCALE GENOMIC DNA]</scope>
    <source>
        <strain evidence="1 2">VA1</strain>
        <plasmid evidence="1">lp54</plasmid>
    </source>
</reference>
<dbReference type="AlphaFoldDB" id="A0A0A7UXA9"/>
<dbReference type="HOGENOM" id="CLU_112787_0_0_12"/>
<proteinExistence type="predicted"/>
<keyword evidence="2" id="KW-1185">Reference proteome</keyword>
<dbReference type="InterPro" id="IPR008495">
    <property type="entry name" value="DUF777_BOR_spp"/>
</dbReference>
<gene>
    <name evidence="1" type="ORF">OY14_04635</name>
</gene>
<name>A0A0A7UXA9_9SPIR</name>
<dbReference type="EMBL" id="CP009912">
    <property type="protein sequence ID" value="AJA90740.1"/>
    <property type="molecule type" value="Genomic_DNA"/>
</dbReference>
<dbReference type="Proteomes" id="UP000030940">
    <property type="component" value="Plasmid lp54"/>
</dbReference>
<accession>A0A0A7UXA9</accession>
<evidence type="ECO:0000313" key="2">
    <source>
        <dbReference type="Proteomes" id="UP000030940"/>
    </source>
</evidence>
<dbReference type="KEGG" id="bchi:OY14_04635"/>